<protein>
    <submittedName>
        <fullName evidence="3">DUF4124 domain-containing protein</fullName>
    </submittedName>
</protein>
<evidence type="ECO:0000313" key="4">
    <source>
        <dbReference type="Proteomes" id="UP000593875"/>
    </source>
</evidence>
<evidence type="ECO:0000256" key="2">
    <source>
        <dbReference type="SAM" id="SignalP"/>
    </source>
</evidence>
<keyword evidence="2" id="KW-0732">Signal</keyword>
<dbReference type="EMBL" id="CP062941">
    <property type="protein sequence ID" value="QOL49011.1"/>
    <property type="molecule type" value="Genomic_DNA"/>
</dbReference>
<proteinExistence type="predicted"/>
<sequence length="145" mass="15727">MRRVWAVFGWFMLAQAAAAQPVYKCTLDGKVSYAEHPCAIGRTTELAVPPAPSGAEAAAALERDKARLAALQKERSTLEARAEREERGQQRAARAAAATRQKCERLRLQARWAEEDAARAGKATSAAARLKARRQAEALAVQCPA</sequence>
<gene>
    <name evidence="3" type="ORF">LPB04_19040</name>
</gene>
<feature type="compositionally biased region" description="Basic and acidic residues" evidence="1">
    <location>
        <begin position="77"/>
        <end position="89"/>
    </location>
</feature>
<evidence type="ECO:0000256" key="1">
    <source>
        <dbReference type="SAM" id="MobiDB-lite"/>
    </source>
</evidence>
<accession>A0A7L9U1U4</accession>
<evidence type="ECO:0000313" key="3">
    <source>
        <dbReference type="EMBL" id="QOL49011.1"/>
    </source>
</evidence>
<dbReference type="RefSeq" id="WP_193686053.1">
    <property type="nucleotide sequence ID" value="NZ_CP062941.1"/>
</dbReference>
<dbReference type="AlphaFoldDB" id="A0A7L9U1U4"/>
<keyword evidence="4" id="KW-1185">Reference proteome</keyword>
<dbReference type="KEGG" id="mlir:LPB04_19040"/>
<feature type="chain" id="PRO_5032945835" evidence="2">
    <location>
        <begin position="20"/>
        <end position="145"/>
    </location>
</feature>
<dbReference type="Proteomes" id="UP000593875">
    <property type="component" value="Chromosome"/>
</dbReference>
<name>A0A7L9U1U4_9BURK</name>
<organism evidence="3 4">
    <name type="scientific">Massilia litorea</name>
    <dbReference type="NCBI Taxonomy" id="2769491"/>
    <lineage>
        <taxon>Bacteria</taxon>
        <taxon>Pseudomonadati</taxon>
        <taxon>Pseudomonadota</taxon>
        <taxon>Betaproteobacteria</taxon>
        <taxon>Burkholderiales</taxon>
        <taxon>Oxalobacteraceae</taxon>
        <taxon>Telluria group</taxon>
        <taxon>Massilia</taxon>
    </lineage>
</organism>
<feature type="signal peptide" evidence="2">
    <location>
        <begin position="1"/>
        <end position="19"/>
    </location>
</feature>
<reference evidence="3 4" key="1">
    <citation type="submission" date="2020-10" db="EMBL/GenBank/DDBJ databases">
        <title>Genome sequencing of Massilia sp. LPB0304.</title>
        <authorList>
            <person name="Kim J."/>
        </authorList>
    </citation>
    <scope>NUCLEOTIDE SEQUENCE [LARGE SCALE GENOMIC DNA]</scope>
    <source>
        <strain evidence="3 4">LPB0304</strain>
    </source>
</reference>
<feature type="region of interest" description="Disordered" evidence="1">
    <location>
        <begin position="77"/>
        <end position="96"/>
    </location>
</feature>